<protein>
    <recommendedName>
        <fullName evidence="3">RNA-polymerase subunit</fullName>
    </recommendedName>
</protein>
<dbReference type="EMBL" id="JBHMEP010000023">
    <property type="protein sequence ID" value="MFB9137809.1"/>
    <property type="molecule type" value="Genomic_DNA"/>
</dbReference>
<accession>A0ABV5HU89</accession>
<name>A0ABV5HU89_9VIBR</name>
<comment type="caution">
    <text evidence="1">The sequence shown here is derived from an EMBL/GenBank/DDBJ whole genome shotgun (WGS) entry which is preliminary data.</text>
</comment>
<keyword evidence="2" id="KW-1185">Reference proteome</keyword>
<reference evidence="1 2" key="1">
    <citation type="submission" date="2024-09" db="EMBL/GenBank/DDBJ databases">
        <authorList>
            <person name="Sun Q."/>
            <person name="Mori K."/>
        </authorList>
    </citation>
    <scope>NUCLEOTIDE SEQUENCE [LARGE SCALE GENOMIC DNA]</scope>
    <source>
        <strain evidence="1 2">CECT 8064</strain>
    </source>
</reference>
<feature type="non-terminal residue" evidence="1">
    <location>
        <position position="2047"/>
    </location>
</feature>
<gene>
    <name evidence="1" type="ORF">ACFFUV_22940</name>
</gene>
<evidence type="ECO:0008006" key="3">
    <source>
        <dbReference type="Google" id="ProtNLM"/>
    </source>
</evidence>
<organism evidence="1 2">
    <name type="scientific">Vibrio olivae</name>
    <dbReference type="NCBI Taxonomy" id="1243002"/>
    <lineage>
        <taxon>Bacteria</taxon>
        <taxon>Pseudomonadati</taxon>
        <taxon>Pseudomonadota</taxon>
        <taxon>Gammaproteobacteria</taxon>
        <taxon>Vibrionales</taxon>
        <taxon>Vibrionaceae</taxon>
        <taxon>Vibrio</taxon>
    </lineage>
</organism>
<evidence type="ECO:0000313" key="2">
    <source>
        <dbReference type="Proteomes" id="UP001589645"/>
    </source>
</evidence>
<evidence type="ECO:0000313" key="1">
    <source>
        <dbReference type="EMBL" id="MFB9137809.1"/>
    </source>
</evidence>
<sequence>MTIYNDKFRSKFGDWTRSVPRNKEAARSISARLSASEWGQLMSAKVLSAISDMDAPALARSLGNSDNVVAYLTSGEVGDVNDMAVVDTSTVQEVDLDSINEDNIGDTILKEASWDDIRAIRENIDIKETARMLWKAVESAFTGQRPNIRVKGGNIDGEIIFSGNVLPLNDIENYTPPSSRLVYDSGEPRLFFRSDDGKVYDTYANAIKGSSGGRVEAGFLAGSVEESDIPTGATDISFGSSSITLNNKESFIPVLSISSDSDISTRGGFVNYLIKKGMLSGERIRLGDMYYLTGAGNSDGLKIYNAMDALSSIRNRFGSQSSEMNVLGSIGFDTEVSNDLDLITTSGEKVTVSRSEIKGMLRQGKFEELNNKYDGFMELALSLMMEDNALYGSNVRGVIENEKAEDLQNRTDITNILSTLGIRVMGMSEYMDKYKMRNGVEPSARALSDMANGVIALAEGATVEDLNEEVAHFLIDTYRNQQEIDEILDSVVGTPLWNQFAGRYYEVYGKEYQGEELDRMVKREILGKTLAQRFVPGMEQAGEDLTSSEDAQLSLFGRIIRAIRNFFSTQRSDLNKVLDRIKESALADDPSAFDVLLLKDSDHLMYSLSDVDVANKLIKNGRSLERLYTRLQRMRSSQSQRIGESISLLRDIGEKVRQVGGELNKNNNLLSTKSVIATAKAEVEYLVTVASSLRKSDKGLDYETIQVIDNVYGEIVPLIRNLRGFVNNQAEDYYGVNKVGMVEDMDDILRMAETSMSDINALRSDRNEDWLDGQLRMFNIPERYWNGIKKLINNIHKDINVMSRFFGTLEHSGNAILGMLGQRLAKAYNDAHVEGVANINKMTKMMKERGWGIKDNEDLIQKINGKNSDYLDSSRDFAKYDLLYRTEQAKAIIDIYDLKKVTGKTEKQLIDMLLSDKGLKVKTRDDIVGYDGDKPITKAVYHVFKPTIQNFDISDMTFEDQQRYLDTINRWLDENQEKPMVQAYYDKIEKVNKKVEERLGRRVSQATSDFMTRIRRSRYVAMDKFIKNKKVDWDAFQSDPIAWRSYLDILRDRAIAKSEWYSDGTPKEAGSEALMMSEEIKAWDEAWAEEFGNTNEGRKASAEFKEILRGIERSEGGKAAFEFLLAGGHLGFSKDMWGSEEGDYYENLVDKITEQSVSSSRIEKVEEAMATINEINDQLRPLLIQYRDSTRYGEYDFDRLRGSSSLRKINELYDRLAEAKSVINAAASAEDIEMNMPDTVESGVTDSYRNALRDAVTYDKGMDEIKFAKEHMSARSRSQVDRMAAKLSQKNPSWTSMETTFLRKKYGPDFSDKLANDIAMGKANSILIEYARTRLYPYMRKYSPKGYSDFVRKINNGTYKVSDFFDAMESGISKEESVSRFGFDINMIDLSINNQWLDEADFESSFRNPNYNPDLGYGYHTPRFDKYKNEAFFKKYGITKEGEEATINKDKWEMRKELLNISRKAMEDYDERFRNIYQIPQISKGGVERMVQAGVDPKAAIGNAVRDIVGERVDDPIHGQGQDLGGLDENDNKYRMIPKYYLSKLENADDVSHDFAYSYSMLSLQAASYKYKRAALDDVMGYRNMMLETQYDGGKNPEATHAYRMFQDWVNASIYDVRINNKRTEWNIGNYKVDLNKLALMFTKFVSKSNLGFSPFVAATGALTGQANFLLEGMVGQYISKDSMKYAYGEAQKQLSTYVSEIGDINRTNKLYVVGEALGVFNVRNRVRSAAYNKIWRTLFRDLPFKMMEVLNSPLDPQVIISVMDDTRLHEGQFWSYSNFKEMMMKDRNMSANEAKRNWERLRDYSIWNLVNVKDGKIVAKNEANKDIIDRYIPTLSSRVRSMVQICDGALNEQNRVGASRNAILNMVLPHRGWFILAIQRAYKKAGFNFQTNQFEEGYMRTLWRFAGDIYNMMSEGRMKEIHDVLKEYHSLNPYEQTNIKRSLINMAVFATMIAIGRALMGYREDNEDSWFGQFITYIGFRTINEIASQTSPFMELNAIDMLQDPLVTARKLGDLTDPRNWDPFATVQTGVYKGESKLWRQLMKFS</sequence>
<proteinExistence type="predicted"/>
<dbReference type="Proteomes" id="UP001589645">
    <property type="component" value="Unassembled WGS sequence"/>
</dbReference>